<accession>A0A517PCV4</accession>
<dbReference type="AlphaFoldDB" id="A0A517PCV4"/>
<evidence type="ECO:0000259" key="6">
    <source>
        <dbReference type="Pfam" id="PF01609"/>
    </source>
</evidence>
<dbReference type="Proteomes" id="UP000318741">
    <property type="component" value="Chromosome"/>
</dbReference>
<feature type="domain" description="Transposase IS4-like" evidence="6">
    <location>
        <begin position="225"/>
        <end position="377"/>
    </location>
</feature>
<reference evidence="8 9" key="1">
    <citation type="submission" date="2019-02" db="EMBL/GenBank/DDBJ databases">
        <title>Deep-cultivation of Planctomycetes and their phenomic and genomic characterization uncovers novel biology.</title>
        <authorList>
            <person name="Wiegand S."/>
            <person name="Jogler M."/>
            <person name="Boedeker C."/>
            <person name="Pinto D."/>
            <person name="Vollmers J."/>
            <person name="Rivas-Marin E."/>
            <person name="Kohn T."/>
            <person name="Peeters S.H."/>
            <person name="Heuer A."/>
            <person name="Rast P."/>
            <person name="Oberbeckmann S."/>
            <person name="Bunk B."/>
            <person name="Jeske O."/>
            <person name="Meyerdierks A."/>
            <person name="Storesund J.E."/>
            <person name="Kallscheuer N."/>
            <person name="Luecker S."/>
            <person name="Lage O.M."/>
            <person name="Pohl T."/>
            <person name="Merkel B.J."/>
            <person name="Hornburger P."/>
            <person name="Mueller R.-W."/>
            <person name="Bruemmer F."/>
            <person name="Labrenz M."/>
            <person name="Spormann A.M."/>
            <person name="Op den Camp H."/>
            <person name="Overmann J."/>
            <person name="Amann R."/>
            <person name="Jetten M.S.M."/>
            <person name="Mascher T."/>
            <person name="Medema M.H."/>
            <person name="Devos D.P."/>
            <person name="Kaster A.-K."/>
            <person name="Ovreas L."/>
            <person name="Rohde M."/>
            <person name="Galperin M.Y."/>
            <person name="Jogler C."/>
        </authorList>
    </citation>
    <scope>NUCLEOTIDE SEQUENCE [LARGE SCALE GENOMIC DNA]</scope>
    <source>
        <strain evidence="8 9">CA12</strain>
    </source>
</reference>
<evidence type="ECO:0000259" key="7">
    <source>
        <dbReference type="Pfam" id="PF05598"/>
    </source>
</evidence>
<dbReference type="OrthoDB" id="106677at2"/>
<dbReference type="InterPro" id="IPR047959">
    <property type="entry name" value="Transpos_IS5"/>
</dbReference>
<dbReference type="EMBL" id="CP036265">
    <property type="protein sequence ID" value="QDT17204.1"/>
    <property type="molecule type" value="Genomic_DNA"/>
</dbReference>
<protein>
    <submittedName>
        <fullName evidence="8">Transposase DDE domain protein</fullName>
    </submittedName>
</protein>
<dbReference type="InterPro" id="IPR002559">
    <property type="entry name" value="Transposase_11"/>
</dbReference>
<dbReference type="PANTHER" id="PTHR35604">
    <property type="entry name" value="TRANSPOSASE INSH FOR INSERTION SEQUENCE ELEMENT IS5A-RELATED"/>
    <property type="match status" value="1"/>
</dbReference>
<evidence type="ECO:0000256" key="3">
    <source>
        <dbReference type="ARBA" id="ARBA00022578"/>
    </source>
</evidence>
<comment type="similarity">
    <text evidence="2">Belongs to the transposase 11 family.</text>
</comment>
<evidence type="ECO:0000256" key="2">
    <source>
        <dbReference type="ARBA" id="ARBA00010075"/>
    </source>
</evidence>
<dbReference type="Pfam" id="PF01609">
    <property type="entry name" value="DDE_Tnp_1"/>
    <property type="match status" value="1"/>
</dbReference>
<evidence type="ECO:0000256" key="4">
    <source>
        <dbReference type="ARBA" id="ARBA00023125"/>
    </source>
</evidence>
<dbReference type="NCBIfam" id="NF033581">
    <property type="entry name" value="transpos_IS5_4"/>
    <property type="match status" value="1"/>
</dbReference>
<feature type="domain" description="Transposase InsH N-terminal" evidence="7">
    <location>
        <begin position="16"/>
        <end position="114"/>
    </location>
</feature>
<dbReference type="GO" id="GO:0006313">
    <property type="term" value="P:DNA transposition"/>
    <property type="evidence" value="ECO:0007669"/>
    <property type="project" value="InterPro"/>
</dbReference>
<keyword evidence="3" id="KW-0815">Transposition</keyword>
<sequence>MRGQADRQPKMFFSIDLESRIRPDHPLRPLKKRVDAILAGLNERFSAAYSRTGRPGVPPERLLKALLLMAIYSVRSERQLVERIDTDLLFRWFLDMDPAEDAFDATAFTHNRTRLEEHGLAAAFFEAVVSEAIAAGLCSDDHFSVDGTMIESMASTKSFRPIESVGSVDDDQNEQDGAGFKSRNAEVDFRGRKRTNATHRSRTDPEARLYCKGPGKPALLAHLGHSLAENRNGLIMEAAVTEANGTAESEATIELLDRYRRKRGRSPKTLGADKGYDSGPLLLKLESRRIVPHVAMRNAEPADPKTARSDRREKIEARLRMKARLATAEYAVSQRVRKKVEEGFGWLKTIAGLGRSRHVGRWKLRQQLELSAAAYNLIRIQKLRPT</sequence>
<dbReference type="PANTHER" id="PTHR35604:SF2">
    <property type="entry name" value="TRANSPOSASE INSH FOR INSERTION SEQUENCE ELEMENT IS5A-RELATED"/>
    <property type="match status" value="1"/>
</dbReference>
<evidence type="ECO:0000313" key="8">
    <source>
        <dbReference type="EMBL" id="QDT17204.1"/>
    </source>
</evidence>
<dbReference type="InterPro" id="IPR008490">
    <property type="entry name" value="Transposase_InsH_N"/>
</dbReference>
<comment type="function">
    <text evidence="1">Involved in the transposition of the insertion sequence IS5.</text>
</comment>
<gene>
    <name evidence="8" type="ORF">CA12_33160</name>
</gene>
<evidence type="ECO:0000256" key="5">
    <source>
        <dbReference type="ARBA" id="ARBA00023172"/>
    </source>
</evidence>
<evidence type="ECO:0000256" key="1">
    <source>
        <dbReference type="ARBA" id="ARBA00003544"/>
    </source>
</evidence>
<keyword evidence="4" id="KW-0238">DNA-binding</keyword>
<proteinExistence type="inferred from homology"/>
<evidence type="ECO:0000313" key="9">
    <source>
        <dbReference type="Proteomes" id="UP000318741"/>
    </source>
</evidence>
<dbReference type="GO" id="GO:0004803">
    <property type="term" value="F:transposase activity"/>
    <property type="evidence" value="ECO:0007669"/>
    <property type="project" value="InterPro"/>
</dbReference>
<keyword evidence="5" id="KW-0233">DNA recombination</keyword>
<dbReference type="KEGG" id="acaf:CA12_33160"/>
<name>A0A517PCV4_9PLAN</name>
<keyword evidence="9" id="KW-1185">Reference proteome</keyword>
<dbReference type="GO" id="GO:0003677">
    <property type="term" value="F:DNA binding"/>
    <property type="evidence" value="ECO:0007669"/>
    <property type="project" value="UniProtKB-KW"/>
</dbReference>
<organism evidence="8 9">
    <name type="scientific">Alienimonas californiensis</name>
    <dbReference type="NCBI Taxonomy" id="2527989"/>
    <lineage>
        <taxon>Bacteria</taxon>
        <taxon>Pseudomonadati</taxon>
        <taxon>Planctomycetota</taxon>
        <taxon>Planctomycetia</taxon>
        <taxon>Planctomycetales</taxon>
        <taxon>Planctomycetaceae</taxon>
        <taxon>Alienimonas</taxon>
    </lineage>
</organism>
<dbReference type="Pfam" id="PF05598">
    <property type="entry name" value="DUF772"/>
    <property type="match status" value="1"/>
</dbReference>